<evidence type="ECO:0000313" key="1">
    <source>
        <dbReference type="EMBL" id="MBK1657798.1"/>
    </source>
</evidence>
<dbReference type="Proteomes" id="UP000697995">
    <property type="component" value="Unassembled WGS sequence"/>
</dbReference>
<organism evidence="1 2">
    <name type="scientific">Paracraurococcus ruber</name>
    <dbReference type="NCBI Taxonomy" id="77675"/>
    <lineage>
        <taxon>Bacteria</taxon>
        <taxon>Pseudomonadati</taxon>
        <taxon>Pseudomonadota</taxon>
        <taxon>Alphaproteobacteria</taxon>
        <taxon>Acetobacterales</taxon>
        <taxon>Roseomonadaceae</taxon>
        <taxon>Paracraurococcus</taxon>
    </lineage>
</organism>
<reference evidence="1 2" key="1">
    <citation type="journal article" date="2020" name="Microorganisms">
        <title>Osmotic Adaptation and Compatible Solute Biosynthesis of Phototrophic Bacteria as Revealed from Genome Analyses.</title>
        <authorList>
            <person name="Imhoff J.F."/>
            <person name="Rahn T."/>
            <person name="Kunzel S."/>
            <person name="Keller A."/>
            <person name="Neulinger S.C."/>
        </authorList>
    </citation>
    <scope>NUCLEOTIDE SEQUENCE [LARGE SCALE GENOMIC DNA]</scope>
    <source>
        <strain evidence="1 2">DSM 15382</strain>
    </source>
</reference>
<protein>
    <submittedName>
        <fullName evidence="1">Uncharacterized protein</fullName>
    </submittedName>
</protein>
<accession>A0ABS1CTY2</accession>
<name>A0ABS1CTY2_9PROT</name>
<evidence type="ECO:0000313" key="2">
    <source>
        <dbReference type="Proteomes" id="UP000697995"/>
    </source>
</evidence>
<comment type="caution">
    <text evidence="1">The sequence shown here is derived from an EMBL/GenBank/DDBJ whole genome shotgun (WGS) entry which is preliminary data.</text>
</comment>
<keyword evidence="2" id="KW-1185">Reference proteome</keyword>
<dbReference type="EMBL" id="NRSG01000028">
    <property type="protein sequence ID" value="MBK1657798.1"/>
    <property type="molecule type" value="Genomic_DNA"/>
</dbReference>
<sequence length="185" mass="20028">MQTGRLESCGGNLHGDGLIAFFPTDKRDVQDPAHARRIGHDHGVEFIDPGHLATLIVGRVAAQESMNECCDFLGRPGSAWFTNQLTNHNSLDYPLGRFAILHDISVQSIQNGCGGQREAIRQTTKPRQVAQLPHLGGDMGVGKGYLVHTSPEQSRQADPDCVTCRLKLAAYLDLRTEVGTGATLA</sequence>
<proteinExistence type="predicted"/>
<gene>
    <name evidence="1" type="ORF">CKO45_06085</name>
</gene>